<organism evidence="1 2">
    <name type="scientific">Trypanosoma equiperdum</name>
    <dbReference type="NCBI Taxonomy" id="5694"/>
    <lineage>
        <taxon>Eukaryota</taxon>
        <taxon>Discoba</taxon>
        <taxon>Euglenozoa</taxon>
        <taxon>Kinetoplastea</taxon>
        <taxon>Metakinetoplastina</taxon>
        <taxon>Trypanosomatida</taxon>
        <taxon>Trypanosomatidae</taxon>
        <taxon>Trypanosoma</taxon>
    </lineage>
</organism>
<dbReference type="Gene3D" id="1.10.287.190">
    <property type="entry name" value="Transcription factor IIA gamma subunit, alpha-helical domain"/>
    <property type="match status" value="1"/>
</dbReference>
<evidence type="ECO:0000313" key="1">
    <source>
        <dbReference type="EMBL" id="SCU71382.1"/>
    </source>
</evidence>
<keyword evidence="2" id="KW-1185">Reference proteome</keyword>
<protein>
    <submittedName>
        <fullName evidence="1">Transcription factor IIa, putative</fullName>
    </submittedName>
</protein>
<dbReference type="EMBL" id="CZPT02001623">
    <property type="protein sequence ID" value="SCU71382.1"/>
    <property type="molecule type" value="Genomic_DNA"/>
</dbReference>
<dbReference type="RefSeq" id="XP_067082055.1">
    <property type="nucleotide sequence ID" value="XM_067225954.1"/>
</dbReference>
<gene>
    <name evidence="1" type="ORF">TEOVI_000296300</name>
</gene>
<name>A0A1G4IG77_TRYEQ</name>
<reference evidence="1" key="1">
    <citation type="submission" date="2016-09" db="EMBL/GenBank/DDBJ databases">
        <authorList>
            <person name="Hebert L."/>
            <person name="Moumen B."/>
        </authorList>
    </citation>
    <scope>NUCLEOTIDE SEQUENCE [LARGE SCALE GENOMIC DNA]</scope>
    <source>
        <strain evidence="1">OVI</strain>
    </source>
</reference>
<comment type="caution">
    <text evidence="1">The sequence shown here is derived from an EMBL/GenBank/DDBJ whole genome shotgun (WGS) entry which is preliminary data.</text>
</comment>
<dbReference type="VEuPathDB" id="TriTrypDB:TEOVI_000296300"/>
<dbReference type="InterPro" id="IPR009083">
    <property type="entry name" value="TFIIA_a-hlx"/>
</dbReference>
<dbReference type="Proteomes" id="UP000195570">
    <property type="component" value="Unassembled WGS sequence"/>
</dbReference>
<dbReference type="GeneID" id="92376903"/>
<sequence length="180" mass="19794">MYRESLLGVALGATLAELESDCLLTEGQKQQLWEIFDIAMDRTLAEAPVRSQVRVRTSAPSLVGHATLGGESGLSSIDAPTLSTRPAEMEFPLPPSEVTHTVATTPCDVLDEEVLYPVYRVKDGMWTILLKDPILELTDATGSTETIRLDYLKVYLKEVVSRSATSVSASSRKKRKRSRP</sequence>
<dbReference type="GO" id="GO:0005672">
    <property type="term" value="C:transcription factor TFIIA complex"/>
    <property type="evidence" value="ECO:0007669"/>
    <property type="project" value="InterPro"/>
</dbReference>
<proteinExistence type="predicted"/>
<dbReference type="AlphaFoldDB" id="A0A1G4IG77"/>
<accession>A0A1G4IG77</accession>
<dbReference type="GO" id="GO:0006367">
    <property type="term" value="P:transcription initiation at RNA polymerase II promoter"/>
    <property type="evidence" value="ECO:0007669"/>
    <property type="project" value="InterPro"/>
</dbReference>
<evidence type="ECO:0000313" key="2">
    <source>
        <dbReference type="Proteomes" id="UP000195570"/>
    </source>
</evidence>